<reference evidence="2 3" key="1">
    <citation type="submission" date="2016-07" db="EMBL/GenBank/DDBJ databases">
        <title>Pervasive Adenine N6-methylation of Active Genes in Fungi.</title>
        <authorList>
            <consortium name="DOE Joint Genome Institute"/>
            <person name="Mondo S.J."/>
            <person name="Dannebaum R.O."/>
            <person name="Kuo R.C."/>
            <person name="Labutti K."/>
            <person name="Haridas S."/>
            <person name="Kuo A."/>
            <person name="Salamov A."/>
            <person name="Ahrendt S.R."/>
            <person name="Lipzen A."/>
            <person name="Sullivan W."/>
            <person name="Andreopoulos W.B."/>
            <person name="Clum A."/>
            <person name="Lindquist E."/>
            <person name="Daum C."/>
            <person name="Ramamoorthy G.K."/>
            <person name="Gryganskyi A."/>
            <person name="Culley D."/>
            <person name="Magnuson J.K."/>
            <person name="James T.Y."/>
            <person name="O'Malley M.A."/>
            <person name="Stajich J.E."/>
            <person name="Spatafora J.W."/>
            <person name="Visel A."/>
            <person name="Grigoriev I.V."/>
        </authorList>
    </citation>
    <scope>NUCLEOTIDE SEQUENCE [LARGE SCALE GENOMIC DNA]</scope>
    <source>
        <strain evidence="2 3">PL171</strain>
    </source>
</reference>
<evidence type="ECO:0000256" key="1">
    <source>
        <dbReference type="SAM" id="MobiDB-lite"/>
    </source>
</evidence>
<proteinExistence type="predicted"/>
<feature type="compositionally biased region" description="Low complexity" evidence="1">
    <location>
        <begin position="30"/>
        <end position="48"/>
    </location>
</feature>
<evidence type="ECO:0000313" key="3">
    <source>
        <dbReference type="Proteomes" id="UP000193411"/>
    </source>
</evidence>
<name>A0A1Y2HFX2_9FUNG</name>
<dbReference type="Proteomes" id="UP000193411">
    <property type="component" value="Unassembled WGS sequence"/>
</dbReference>
<sequence>MMPISSPNCKFLATRPLALQVRAALRLVTPSTQRLSFSSSSPSRSVTPDPRPDATDSGPTPTPSPTSTPSSSHLHSHSHSLRSLRTKGVHLPWLFNQDPPRLATRDALIPVNQVRARDLPFPRNLAFPIARLACDYLAYKWTHALFLPGGEGIYSSEDEFVEGAREAVKPALEAALSFDAADAQSARSLSSMRSLFSRAFYDRVQEQYETLANIDRNLAVKLVIDKVHEDAYIRARFALAGDKNVLLAHPSSSTKAVSIGPLSMIARKKPRFGTGSHPSDSTSATTIFNTEHLVMPATPQDVAVQIHMDIAVTINGSITIRDSVAAQKDGGTLANTEKDTTVNGDPGAAGVILHEEFVDREVVVRFASVPIGVTEDDRDIQWLVWDVDYWMEAEMRDNEE</sequence>
<comment type="caution">
    <text evidence="2">The sequence shown here is derived from an EMBL/GenBank/DDBJ whole genome shotgun (WGS) entry which is preliminary data.</text>
</comment>
<dbReference type="AlphaFoldDB" id="A0A1Y2HFX2"/>
<accession>A0A1Y2HFX2</accession>
<feature type="region of interest" description="Disordered" evidence="1">
    <location>
        <begin position="30"/>
        <end position="81"/>
    </location>
</feature>
<evidence type="ECO:0000313" key="2">
    <source>
        <dbReference type="EMBL" id="ORZ32781.1"/>
    </source>
</evidence>
<keyword evidence="3" id="KW-1185">Reference proteome</keyword>
<gene>
    <name evidence="2" type="ORF">BCR44DRAFT_79219</name>
</gene>
<dbReference type="EMBL" id="MCFL01000042">
    <property type="protein sequence ID" value="ORZ32781.1"/>
    <property type="molecule type" value="Genomic_DNA"/>
</dbReference>
<protein>
    <submittedName>
        <fullName evidence="2">Uncharacterized protein</fullName>
    </submittedName>
</protein>
<organism evidence="2 3">
    <name type="scientific">Catenaria anguillulae PL171</name>
    <dbReference type="NCBI Taxonomy" id="765915"/>
    <lineage>
        <taxon>Eukaryota</taxon>
        <taxon>Fungi</taxon>
        <taxon>Fungi incertae sedis</taxon>
        <taxon>Blastocladiomycota</taxon>
        <taxon>Blastocladiomycetes</taxon>
        <taxon>Blastocladiales</taxon>
        <taxon>Catenariaceae</taxon>
        <taxon>Catenaria</taxon>
    </lineage>
</organism>